<dbReference type="AlphaFoldDB" id="A0A1I3GM46"/>
<dbReference type="RefSeq" id="WP_090080020.1">
    <property type="nucleotide sequence ID" value="NZ_FOQT01000003.1"/>
</dbReference>
<proteinExistence type="predicted"/>
<dbReference type="STRING" id="1125876.SAMN05443292_1918"/>
<dbReference type="SUPFAM" id="SSF53448">
    <property type="entry name" value="Nucleotide-diphospho-sugar transferases"/>
    <property type="match status" value="1"/>
</dbReference>
<keyword evidence="2" id="KW-0808">Transferase</keyword>
<gene>
    <name evidence="2" type="ORF">SAMN05443292_1918</name>
</gene>
<sequence>MKKLAFVIPFYKINFFEDTLSALDQQTNKDFNVYIGDDKSENNPKELIKKYADCFDLQYKRFNNNLGATDLEGQWIRCINLSKDEEWICILADDDYPKANFVEEFYKNLDLLDEKKINVIKVAITSINEKGKVRGADLNHPTFDTSLNYFWRDRNGETYTSISENIFRRTAFEEKRFRGFPLAWGTPLIAWIDFSEGGEIFGLNSTQMCVRVSEINLSRIDSFKDQKHRGEFMVYEIIFTDYKSRFNSKQLFFLTKQYHSIVHYYKIRNKLPDTILKLYKNFAGLKGIAYYMIKELKWKFIK</sequence>
<dbReference type="Pfam" id="PF00535">
    <property type="entry name" value="Glycos_transf_2"/>
    <property type="match status" value="1"/>
</dbReference>
<dbReference type="EMBL" id="FOQT01000003">
    <property type="protein sequence ID" value="SFI24519.1"/>
    <property type="molecule type" value="Genomic_DNA"/>
</dbReference>
<dbReference type="OrthoDB" id="1374586at2"/>
<dbReference type="CDD" id="cd00761">
    <property type="entry name" value="Glyco_tranf_GTA_type"/>
    <property type="match status" value="1"/>
</dbReference>
<accession>A0A1I3GM46</accession>
<dbReference type="GO" id="GO:0016740">
    <property type="term" value="F:transferase activity"/>
    <property type="evidence" value="ECO:0007669"/>
    <property type="project" value="UniProtKB-KW"/>
</dbReference>
<name>A0A1I3GM46_9FLAO</name>
<protein>
    <submittedName>
        <fullName evidence="2">Glycosyl transferase family 2</fullName>
    </submittedName>
</protein>
<keyword evidence="3" id="KW-1185">Reference proteome</keyword>
<reference evidence="2 3" key="1">
    <citation type="submission" date="2016-10" db="EMBL/GenBank/DDBJ databases">
        <authorList>
            <person name="de Groot N.N."/>
        </authorList>
    </citation>
    <scope>NUCLEOTIDE SEQUENCE [LARGE SCALE GENOMIC DNA]</scope>
    <source>
        <strain evidence="2 3">DSM 26000</strain>
    </source>
</reference>
<dbReference type="InterPro" id="IPR001173">
    <property type="entry name" value="Glyco_trans_2-like"/>
</dbReference>
<dbReference type="InterPro" id="IPR029044">
    <property type="entry name" value="Nucleotide-diphossugar_trans"/>
</dbReference>
<organism evidence="2 3">
    <name type="scientific">Halpernia frigidisoli</name>
    <dbReference type="NCBI Taxonomy" id="1125876"/>
    <lineage>
        <taxon>Bacteria</taxon>
        <taxon>Pseudomonadati</taxon>
        <taxon>Bacteroidota</taxon>
        <taxon>Flavobacteriia</taxon>
        <taxon>Flavobacteriales</taxon>
        <taxon>Weeksellaceae</taxon>
        <taxon>Chryseobacterium group</taxon>
        <taxon>Halpernia</taxon>
    </lineage>
</organism>
<evidence type="ECO:0000259" key="1">
    <source>
        <dbReference type="Pfam" id="PF00535"/>
    </source>
</evidence>
<evidence type="ECO:0000313" key="2">
    <source>
        <dbReference type="EMBL" id="SFI24519.1"/>
    </source>
</evidence>
<feature type="domain" description="Glycosyltransferase 2-like" evidence="1">
    <location>
        <begin position="7"/>
        <end position="145"/>
    </location>
</feature>
<dbReference type="Gene3D" id="3.90.550.10">
    <property type="entry name" value="Spore Coat Polysaccharide Biosynthesis Protein SpsA, Chain A"/>
    <property type="match status" value="1"/>
</dbReference>
<dbReference type="Proteomes" id="UP000198931">
    <property type="component" value="Unassembled WGS sequence"/>
</dbReference>
<evidence type="ECO:0000313" key="3">
    <source>
        <dbReference type="Proteomes" id="UP000198931"/>
    </source>
</evidence>